<dbReference type="InterPro" id="IPR001296">
    <property type="entry name" value="Glyco_trans_1"/>
</dbReference>
<evidence type="ECO:0000313" key="5">
    <source>
        <dbReference type="Proteomes" id="UP000290407"/>
    </source>
</evidence>
<evidence type="ECO:0000256" key="1">
    <source>
        <dbReference type="SAM" id="MobiDB-lite"/>
    </source>
</evidence>
<feature type="domain" description="Glycosyl transferase family 1" evidence="2">
    <location>
        <begin position="215"/>
        <end position="364"/>
    </location>
</feature>
<evidence type="ECO:0000259" key="2">
    <source>
        <dbReference type="Pfam" id="PF00534"/>
    </source>
</evidence>
<accession>A0A4Q2UQ01</accession>
<comment type="caution">
    <text evidence="4">The sequence shown here is derived from an EMBL/GenBank/DDBJ whole genome shotgun (WGS) entry which is preliminary data.</text>
</comment>
<dbReference type="AlphaFoldDB" id="A0A4Q2UQ01"/>
<keyword evidence="4" id="KW-0808">Transferase</keyword>
<protein>
    <submittedName>
        <fullName evidence="4">Glycosyltransferase</fullName>
    </submittedName>
</protein>
<organism evidence="4 5">
    <name type="scientific">Spirosoma sordidisoli</name>
    <dbReference type="NCBI Taxonomy" id="2502893"/>
    <lineage>
        <taxon>Bacteria</taxon>
        <taxon>Pseudomonadati</taxon>
        <taxon>Bacteroidota</taxon>
        <taxon>Cytophagia</taxon>
        <taxon>Cytophagales</taxon>
        <taxon>Cytophagaceae</taxon>
        <taxon>Spirosoma</taxon>
    </lineage>
</organism>
<dbReference type="SUPFAM" id="SSF53756">
    <property type="entry name" value="UDP-Glycosyltransferase/glycogen phosphorylase"/>
    <property type="match status" value="1"/>
</dbReference>
<gene>
    <name evidence="4" type="ORF">EQG79_13965</name>
</gene>
<evidence type="ECO:0000259" key="3">
    <source>
        <dbReference type="Pfam" id="PF13579"/>
    </source>
</evidence>
<dbReference type="EMBL" id="SBLB01000003">
    <property type="protein sequence ID" value="RYC69700.1"/>
    <property type="molecule type" value="Genomic_DNA"/>
</dbReference>
<feature type="domain" description="Glycosyltransferase subfamily 4-like N-terminal" evidence="3">
    <location>
        <begin position="59"/>
        <end position="203"/>
    </location>
</feature>
<proteinExistence type="predicted"/>
<dbReference type="Pfam" id="PF13579">
    <property type="entry name" value="Glyco_trans_4_4"/>
    <property type="match status" value="1"/>
</dbReference>
<dbReference type="Gene3D" id="3.40.50.2000">
    <property type="entry name" value="Glycogen Phosphorylase B"/>
    <property type="match status" value="2"/>
</dbReference>
<dbReference type="InterPro" id="IPR050194">
    <property type="entry name" value="Glycosyltransferase_grp1"/>
</dbReference>
<dbReference type="PANTHER" id="PTHR45947">
    <property type="entry name" value="SULFOQUINOVOSYL TRANSFERASE SQD2"/>
    <property type="match status" value="1"/>
</dbReference>
<dbReference type="CDD" id="cd03801">
    <property type="entry name" value="GT4_PimA-like"/>
    <property type="match status" value="1"/>
</dbReference>
<dbReference type="InterPro" id="IPR028098">
    <property type="entry name" value="Glyco_trans_4-like_N"/>
</dbReference>
<sequence>MRILLIHNYYQQPGGEDAVFEQETALLREVGVTVETLTFTNESFDGTLVRTLRSGAKALYNTQSGKRLDQVISQFRPDLVHIHNLFYTASASVIRVARQRTVPVVMTLHNYRLVCVSGLLMREGRIPCETCLTRTVALTGIRHACFRQSYLQSAQLSLTTLLHKLTGVWRSVNRFVVLTEFARQKILQSSLKLRPDQVVVKPNFVADVGAADVEQRQAFFLYIGRLSAEKGVAVLLDAAQSRPFPLRILGDGPLATEVIRAAATHPTIDYRGWQSRTAVIDALKTCRALIVPSVWYEGLPTVLLEAFAAGTPIICSDQENLNQIVTDGQTGLLFKTGDSDDLIRAVGQLDTQPELRRKLARHSRLEYARYSKEAAREAIIRLYTDTIQSAGGRTSAEWLPPEPPDQVAAQNPA</sequence>
<feature type="region of interest" description="Disordered" evidence="1">
    <location>
        <begin position="393"/>
        <end position="413"/>
    </location>
</feature>
<name>A0A4Q2UQ01_9BACT</name>
<dbReference type="GO" id="GO:0016757">
    <property type="term" value="F:glycosyltransferase activity"/>
    <property type="evidence" value="ECO:0007669"/>
    <property type="project" value="InterPro"/>
</dbReference>
<dbReference type="PANTHER" id="PTHR45947:SF13">
    <property type="entry name" value="TRANSFERASE"/>
    <property type="match status" value="1"/>
</dbReference>
<evidence type="ECO:0000313" key="4">
    <source>
        <dbReference type="EMBL" id="RYC69700.1"/>
    </source>
</evidence>
<reference evidence="4 5" key="1">
    <citation type="submission" date="2019-01" db="EMBL/GenBank/DDBJ databases">
        <title>Spirosoma flava sp. nov., a propanil-degrading bacterium isolated from herbicide-contaminated soil.</title>
        <authorList>
            <person name="Zhang L."/>
            <person name="Jiang J.-D."/>
        </authorList>
    </citation>
    <scope>NUCLEOTIDE SEQUENCE [LARGE SCALE GENOMIC DNA]</scope>
    <source>
        <strain evidence="4 5">TY50</strain>
    </source>
</reference>
<dbReference type="Proteomes" id="UP000290407">
    <property type="component" value="Unassembled WGS sequence"/>
</dbReference>
<dbReference type="RefSeq" id="WP_129601979.1">
    <property type="nucleotide sequence ID" value="NZ_SBLB01000003.1"/>
</dbReference>
<dbReference type="Pfam" id="PF00534">
    <property type="entry name" value="Glycos_transf_1"/>
    <property type="match status" value="1"/>
</dbReference>
<keyword evidence="5" id="KW-1185">Reference proteome</keyword>